<name>A0A368VCJ7_9BACT</name>
<accession>A0A368VCJ7</accession>
<gene>
    <name evidence="1" type="ORF">DFO77_10646</name>
</gene>
<keyword evidence="2" id="KW-1185">Reference proteome</keyword>
<protein>
    <submittedName>
        <fullName evidence="1">Uncharacterized protein</fullName>
    </submittedName>
</protein>
<comment type="caution">
    <text evidence="1">The sequence shown here is derived from an EMBL/GenBank/DDBJ whole genome shotgun (WGS) entry which is preliminary data.</text>
</comment>
<evidence type="ECO:0000313" key="2">
    <source>
        <dbReference type="Proteomes" id="UP000252733"/>
    </source>
</evidence>
<evidence type="ECO:0000313" key="1">
    <source>
        <dbReference type="EMBL" id="RCW37354.1"/>
    </source>
</evidence>
<sequence length="61" mass="6939">MHITKPKNKIIIRHFYLNQVLFPTAIIFETHKRHNSNLPGLQASFKVPGKIISSSEATVII</sequence>
<dbReference type="Proteomes" id="UP000252733">
    <property type="component" value="Unassembled WGS sequence"/>
</dbReference>
<organism evidence="1 2">
    <name type="scientific">Marinilabilia salmonicolor</name>
    <dbReference type="NCBI Taxonomy" id="989"/>
    <lineage>
        <taxon>Bacteria</taxon>
        <taxon>Pseudomonadati</taxon>
        <taxon>Bacteroidota</taxon>
        <taxon>Bacteroidia</taxon>
        <taxon>Marinilabiliales</taxon>
        <taxon>Marinilabiliaceae</taxon>
        <taxon>Marinilabilia</taxon>
    </lineage>
</organism>
<proteinExistence type="predicted"/>
<dbReference type="EMBL" id="QPIZ01000006">
    <property type="protein sequence ID" value="RCW37354.1"/>
    <property type="molecule type" value="Genomic_DNA"/>
</dbReference>
<dbReference type="AlphaFoldDB" id="A0A368VCJ7"/>
<reference evidence="1 2" key="1">
    <citation type="submission" date="2018-07" db="EMBL/GenBank/DDBJ databases">
        <title>Freshwater and sediment microbial communities from various areas in North America, analyzing microbe dynamics in response to fracking.</title>
        <authorList>
            <person name="Lamendella R."/>
        </authorList>
    </citation>
    <scope>NUCLEOTIDE SEQUENCE [LARGE SCALE GENOMIC DNA]</scope>
    <source>
        <strain evidence="1 2">160A</strain>
    </source>
</reference>